<accession>A0A382NN27</accession>
<evidence type="ECO:0000313" key="3">
    <source>
        <dbReference type="EMBL" id="SVC61132.1"/>
    </source>
</evidence>
<keyword evidence="2" id="KW-0946">Virion</keyword>
<dbReference type="EMBL" id="UINC01100799">
    <property type="protein sequence ID" value="SVC61132.1"/>
    <property type="molecule type" value="Genomic_DNA"/>
</dbReference>
<dbReference type="GO" id="GO:0044423">
    <property type="term" value="C:virion component"/>
    <property type="evidence" value="ECO:0007669"/>
    <property type="project" value="UniProtKB-KW"/>
</dbReference>
<reference evidence="3" key="1">
    <citation type="submission" date="2018-05" db="EMBL/GenBank/DDBJ databases">
        <authorList>
            <person name="Lanie J.A."/>
            <person name="Ng W.-L."/>
            <person name="Kazmierczak K.M."/>
            <person name="Andrzejewski T.M."/>
            <person name="Davidsen T.M."/>
            <person name="Wayne K.J."/>
            <person name="Tettelin H."/>
            <person name="Glass J.I."/>
            <person name="Rusch D."/>
            <person name="Podicherti R."/>
            <person name="Tsui H.-C.T."/>
            <person name="Winkler M.E."/>
        </authorList>
    </citation>
    <scope>NUCLEOTIDE SEQUENCE</scope>
</reference>
<evidence type="ECO:0000256" key="1">
    <source>
        <dbReference type="ARBA" id="ARBA00004328"/>
    </source>
</evidence>
<sequence>MYLSETLQEKWGPVLDHPDLPAIKDSYRKAVTAVLLENEEKSIMEEGGSTILFEDAPGNAVGAGMGTTAGNIKGYDPVLISLVRRSMPLLIAYDVCGVQPMTGPTGLIFA</sequence>
<dbReference type="InterPro" id="IPR010762">
    <property type="entry name" value="Gp23/Gp24_T4-like"/>
</dbReference>
<dbReference type="Pfam" id="PF07068">
    <property type="entry name" value="Gp23"/>
    <property type="match status" value="1"/>
</dbReference>
<feature type="non-terminal residue" evidence="3">
    <location>
        <position position="110"/>
    </location>
</feature>
<dbReference type="AlphaFoldDB" id="A0A382NN27"/>
<proteinExistence type="predicted"/>
<name>A0A382NN27_9ZZZZ</name>
<protein>
    <submittedName>
        <fullName evidence="3">Uncharacterized protein</fullName>
    </submittedName>
</protein>
<organism evidence="3">
    <name type="scientific">marine metagenome</name>
    <dbReference type="NCBI Taxonomy" id="408172"/>
    <lineage>
        <taxon>unclassified sequences</taxon>
        <taxon>metagenomes</taxon>
        <taxon>ecological metagenomes</taxon>
    </lineage>
</organism>
<gene>
    <name evidence="3" type="ORF">METZ01_LOCUS313986</name>
</gene>
<comment type="subcellular location">
    <subcellularLocation>
        <location evidence="1">Virion</location>
    </subcellularLocation>
</comment>
<evidence type="ECO:0000256" key="2">
    <source>
        <dbReference type="ARBA" id="ARBA00022844"/>
    </source>
</evidence>